<keyword evidence="2" id="KW-0731">Sigma factor</keyword>
<keyword evidence="1" id="KW-0805">Transcription regulation</keyword>
<dbReference type="Gene3D" id="1.10.1740.10">
    <property type="match status" value="1"/>
</dbReference>
<dbReference type="GO" id="GO:0006352">
    <property type="term" value="P:DNA-templated transcription initiation"/>
    <property type="evidence" value="ECO:0007669"/>
    <property type="project" value="InterPro"/>
</dbReference>
<feature type="domain" description="RNA polymerase sigma-70 region 3" evidence="5">
    <location>
        <begin position="147"/>
        <end position="214"/>
    </location>
</feature>
<evidence type="ECO:0000313" key="9">
    <source>
        <dbReference type="EMBL" id="UYO63815.1"/>
    </source>
</evidence>
<evidence type="ECO:0000256" key="2">
    <source>
        <dbReference type="ARBA" id="ARBA00023082"/>
    </source>
</evidence>
<dbReference type="NCBIfam" id="TIGR02479">
    <property type="entry name" value="FliA_WhiG"/>
    <property type="match status" value="1"/>
</dbReference>
<dbReference type="PIRSF" id="PIRSF000770">
    <property type="entry name" value="RNA_pol_sigma-SigE/K"/>
    <property type="match status" value="1"/>
</dbReference>
<name>A0A1F2PFD7_9FIRM</name>
<keyword evidence="4" id="KW-0804">Transcription</keyword>
<dbReference type="InterPro" id="IPR007630">
    <property type="entry name" value="RNA_pol_sigma70_r4"/>
</dbReference>
<reference evidence="9" key="2">
    <citation type="submission" date="2021-11" db="EMBL/GenBank/DDBJ databases">
        <title>Isoprene-degrading acetogen.</title>
        <authorList>
            <person name="Yang Y."/>
            <person name="Jin H."/>
            <person name="Yan J."/>
        </authorList>
    </citation>
    <scope>NUCLEOTIDE SEQUENCE</scope>
    <source>
        <strain evidence="9">Berkeley</strain>
    </source>
</reference>
<evidence type="ECO:0000256" key="1">
    <source>
        <dbReference type="ARBA" id="ARBA00023015"/>
    </source>
</evidence>
<dbReference type="InterPro" id="IPR013325">
    <property type="entry name" value="RNA_pol_sigma_r2"/>
</dbReference>
<evidence type="ECO:0000256" key="3">
    <source>
        <dbReference type="ARBA" id="ARBA00023125"/>
    </source>
</evidence>
<dbReference type="Pfam" id="PF04545">
    <property type="entry name" value="Sigma70_r4"/>
    <property type="match status" value="1"/>
</dbReference>
<dbReference type="Proteomes" id="UP000176244">
    <property type="component" value="Unassembled WGS sequence"/>
</dbReference>
<dbReference type="RefSeq" id="WP_084633693.1">
    <property type="nucleotide sequence ID" value="NZ_CABIIK010000045.1"/>
</dbReference>
<dbReference type="GO" id="GO:0016987">
    <property type="term" value="F:sigma factor activity"/>
    <property type="evidence" value="ECO:0007669"/>
    <property type="project" value="UniProtKB-KW"/>
</dbReference>
<dbReference type="InterPro" id="IPR014284">
    <property type="entry name" value="RNA_pol_sigma-70_dom"/>
</dbReference>
<keyword evidence="3" id="KW-0238">DNA-binding</keyword>
<dbReference type="CDD" id="cd06171">
    <property type="entry name" value="Sigma70_r4"/>
    <property type="match status" value="1"/>
</dbReference>
<keyword evidence="11" id="KW-1185">Reference proteome</keyword>
<dbReference type="EMBL" id="LKEU01000035">
    <property type="protein sequence ID" value="OFV69998.1"/>
    <property type="molecule type" value="Genomic_DNA"/>
</dbReference>
<dbReference type="GO" id="GO:0003677">
    <property type="term" value="F:DNA binding"/>
    <property type="evidence" value="ECO:0007669"/>
    <property type="project" value="UniProtKB-KW"/>
</dbReference>
<dbReference type="NCBIfam" id="NF005413">
    <property type="entry name" value="PRK06986.1"/>
    <property type="match status" value="1"/>
</dbReference>
<evidence type="ECO:0000313" key="11">
    <source>
        <dbReference type="Proteomes" id="UP001163550"/>
    </source>
</evidence>
<dbReference type="PANTHER" id="PTHR30385">
    <property type="entry name" value="SIGMA FACTOR F FLAGELLAR"/>
    <property type="match status" value="1"/>
</dbReference>
<dbReference type="SUPFAM" id="SSF88659">
    <property type="entry name" value="Sigma3 and sigma4 domains of RNA polymerase sigma factors"/>
    <property type="match status" value="2"/>
</dbReference>
<dbReference type="InterPro" id="IPR007627">
    <property type="entry name" value="RNA_pol_sigma70_r2"/>
</dbReference>
<dbReference type="NCBIfam" id="TIGR02937">
    <property type="entry name" value="sigma70-ECF"/>
    <property type="match status" value="1"/>
</dbReference>
<reference evidence="8 10" key="1">
    <citation type="submission" date="2015-09" db="EMBL/GenBank/DDBJ databases">
        <title>Genome sequence of Acetobacterium wieringae DSM 1911.</title>
        <authorList>
            <person name="Poehlein A."/>
            <person name="Bengelsdorf F.R."/>
            <person name="Schiel-Bengelsdorf B."/>
            <person name="Duerre P."/>
            <person name="Daniel R."/>
        </authorList>
    </citation>
    <scope>NUCLEOTIDE SEQUENCE [LARGE SCALE GENOMIC DNA]</scope>
    <source>
        <strain evidence="8 10">DSM 1911</strain>
    </source>
</reference>
<dbReference type="OrthoDB" id="9799825at2"/>
<dbReference type="Pfam" id="PF04542">
    <property type="entry name" value="Sigma70_r2"/>
    <property type="match status" value="1"/>
</dbReference>
<sequence length="287" mass="33173">MNVAEINSEKNELSDNVSEEQAVDQMLEQSVETPVTEKLVDEKTMALWQLYKEQRTTEIRNEIVLQYTGLVKKIVLRFKGSYNNFGQLDDMVNQGMIVLIDAVEKFDPEMGNKFETFATLKIRGAVIDFMRKQDWVPRSQRSLSKVLEETYGELYAALEREPSEAEIAAKMGISEANLQKILQQRHNSIVLSYEEAINEKMMEVSPLITEERADDSPESTILFDELKMKLGEALDQLKEKERLVVSLYYYENLKLKEIAEVLGVTESRVSQIHSQAMIKMRNRLKNY</sequence>
<evidence type="ECO:0000256" key="4">
    <source>
        <dbReference type="ARBA" id="ARBA00023163"/>
    </source>
</evidence>
<dbReference type="STRING" id="52694.ACWI_26400"/>
<evidence type="ECO:0000259" key="7">
    <source>
        <dbReference type="Pfam" id="PF04545"/>
    </source>
</evidence>
<evidence type="ECO:0000259" key="5">
    <source>
        <dbReference type="Pfam" id="PF04539"/>
    </source>
</evidence>
<dbReference type="Proteomes" id="UP001163550">
    <property type="component" value="Chromosome"/>
</dbReference>
<evidence type="ECO:0000313" key="10">
    <source>
        <dbReference type="Proteomes" id="UP000176244"/>
    </source>
</evidence>
<dbReference type="SUPFAM" id="SSF88946">
    <property type="entry name" value="Sigma2 domain of RNA polymerase sigma factors"/>
    <property type="match status" value="1"/>
</dbReference>
<dbReference type="PRINTS" id="PR00046">
    <property type="entry name" value="SIGMA70FCT"/>
</dbReference>
<dbReference type="InterPro" id="IPR007624">
    <property type="entry name" value="RNA_pol_sigma70_r3"/>
</dbReference>
<accession>A0A1F2PFD7</accession>
<dbReference type="PANTHER" id="PTHR30385:SF7">
    <property type="entry name" value="RNA POLYMERASE SIGMA FACTOR FLIA"/>
    <property type="match status" value="1"/>
</dbReference>
<organism evidence="8 10">
    <name type="scientific">Acetobacterium wieringae</name>
    <dbReference type="NCBI Taxonomy" id="52694"/>
    <lineage>
        <taxon>Bacteria</taxon>
        <taxon>Bacillati</taxon>
        <taxon>Bacillota</taxon>
        <taxon>Clostridia</taxon>
        <taxon>Eubacteriales</taxon>
        <taxon>Eubacteriaceae</taxon>
        <taxon>Acetobacterium</taxon>
    </lineage>
</organism>
<feature type="domain" description="RNA polymerase sigma-70 region 4" evidence="7">
    <location>
        <begin position="233"/>
        <end position="281"/>
    </location>
</feature>
<dbReference type="InterPro" id="IPR013324">
    <property type="entry name" value="RNA_pol_sigma_r3/r4-like"/>
</dbReference>
<evidence type="ECO:0000259" key="6">
    <source>
        <dbReference type="Pfam" id="PF04542"/>
    </source>
</evidence>
<feature type="domain" description="RNA polymerase sigma-70 region 2" evidence="6">
    <location>
        <begin position="64"/>
        <end position="135"/>
    </location>
</feature>
<dbReference type="Pfam" id="PF04539">
    <property type="entry name" value="Sigma70_r3"/>
    <property type="match status" value="1"/>
</dbReference>
<proteinExistence type="predicted"/>
<protein>
    <submittedName>
        <fullName evidence="9">FliA/WhiG family RNA polymerase sigma factor</fullName>
    </submittedName>
    <submittedName>
        <fullName evidence="8">RNA polymerase sigma factor FliA</fullName>
    </submittedName>
</protein>
<dbReference type="EMBL" id="CP087994">
    <property type="protein sequence ID" value="UYO63815.1"/>
    <property type="molecule type" value="Genomic_DNA"/>
</dbReference>
<dbReference type="Gene3D" id="1.20.140.160">
    <property type="match status" value="1"/>
</dbReference>
<gene>
    <name evidence="8" type="primary">fliA</name>
    <name evidence="8" type="ORF">ACWI_26400</name>
    <name evidence="9" type="ORF">LNN31_05120</name>
</gene>
<dbReference type="InterPro" id="IPR000943">
    <property type="entry name" value="RNA_pol_sigma70"/>
</dbReference>
<dbReference type="InterPro" id="IPR012845">
    <property type="entry name" value="RNA_pol_sigma_FliA_WhiG"/>
</dbReference>
<dbReference type="GO" id="GO:0003899">
    <property type="term" value="F:DNA-directed RNA polymerase activity"/>
    <property type="evidence" value="ECO:0007669"/>
    <property type="project" value="InterPro"/>
</dbReference>
<evidence type="ECO:0000313" key="8">
    <source>
        <dbReference type="EMBL" id="OFV69998.1"/>
    </source>
</evidence>
<dbReference type="AlphaFoldDB" id="A0A1F2PFD7"/>